<dbReference type="InterPro" id="IPR018839">
    <property type="entry name" value="Tscrpt-silencing_Clr2_C"/>
</dbReference>
<evidence type="ECO:0008006" key="6">
    <source>
        <dbReference type="Google" id="ProtNLM"/>
    </source>
</evidence>
<evidence type="ECO:0000313" key="5">
    <source>
        <dbReference type="Proteomes" id="UP000191500"/>
    </source>
</evidence>
<name>A0A1V6ULM0_9EURO</name>
<feature type="compositionally biased region" description="Gly residues" evidence="1">
    <location>
        <begin position="670"/>
        <end position="681"/>
    </location>
</feature>
<feature type="domain" description="Cryptic loci regulator 2 C-terminal" evidence="2">
    <location>
        <begin position="366"/>
        <end position="512"/>
    </location>
</feature>
<dbReference type="GO" id="GO:0033553">
    <property type="term" value="C:rDNA heterochromatin"/>
    <property type="evidence" value="ECO:0007669"/>
    <property type="project" value="TreeGrafter"/>
</dbReference>
<organism evidence="4 5">
    <name type="scientific">Penicillium coprophilum</name>
    <dbReference type="NCBI Taxonomy" id="36646"/>
    <lineage>
        <taxon>Eukaryota</taxon>
        <taxon>Fungi</taxon>
        <taxon>Dikarya</taxon>
        <taxon>Ascomycota</taxon>
        <taxon>Pezizomycotina</taxon>
        <taxon>Eurotiomycetes</taxon>
        <taxon>Eurotiomycetidae</taxon>
        <taxon>Eurotiales</taxon>
        <taxon>Aspergillaceae</taxon>
        <taxon>Penicillium</taxon>
    </lineage>
</organism>
<evidence type="ECO:0000256" key="1">
    <source>
        <dbReference type="SAM" id="MobiDB-lite"/>
    </source>
</evidence>
<dbReference type="GO" id="GO:0031934">
    <property type="term" value="C:mating-type region heterochromatin"/>
    <property type="evidence" value="ECO:0007669"/>
    <property type="project" value="TreeGrafter"/>
</dbReference>
<dbReference type="Proteomes" id="UP000191500">
    <property type="component" value="Unassembled WGS sequence"/>
</dbReference>
<feature type="domain" description="Cryptic loci regulator 2 N-terminal" evidence="3">
    <location>
        <begin position="65"/>
        <end position="125"/>
    </location>
</feature>
<dbReference type="PANTHER" id="PTHR38046">
    <property type="entry name" value="CRYPTIC LOCI REGULATOR 2"/>
    <property type="match status" value="1"/>
</dbReference>
<reference evidence="5" key="1">
    <citation type="journal article" date="2017" name="Nat. Microbiol.">
        <title>Global analysis of biosynthetic gene clusters reveals vast potential of secondary metabolite production in Penicillium species.</title>
        <authorList>
            <person name="Nielsen J.C."/>
            <person name="Grijseels S."/>
            <person name="Prigent S."/>
            <person name="Ji B."/>
            <person name="Dainat J."/>
            <person name="Nielsen K.F."/>
            <person name="Frisvad J.C."/>
            <person name="Workman M."/>
            <person name="Nielsen J."/>
        </authorList>
    </citation>
    <scope>NUCLEOTIDE SEQUENCE [LARGE SCALE GENOMIC DNA]</scope>
    <source>
        <strain evidence="5">IBT 31321</strain>
    </source>
</reference>
<dbReference type="GO" id="GO:0070824">
    <property type="term" value="C:SHREC complex"/>
    <property type="evidence" value="ECO:0007669"/>
    <property type="project" value="InterPro"/>
</dbReference>
<evidence type="ECO:0000259" key="3">
    <source>
        <dbReference type="Pfam" id="PF16761"/>
    </source>
</evidence>
<proteinExistence type="predicted"/>
<feature type="compositionally biased region" description="Polar residues" evidence="1">
    <location>
        <begin position="657"/>
        <end position="666"/>
    </location>
</feature>
<dbReference type="InterPro" id="IPR031915">
    <property type="entry name" value="Clr2_N"/>
</dbReference>
<dbReference type="EMBL" id="MDDG01000007">
    <property type="protein sequence ID" value="OQE39326.1"/>
    <property type="molecule type" value="Genomic_DNA"/>
</dbReference>
<evidence type="ECO:0000259" key="2">
    <source>
        <dbReference type="Pfam" id="PF10383"/>
    </source>
</evidence>
<sequence length="693" mass="77559">MSSSSEDEDSNINVIPMENFASDGDMSTWPGNKYTERSDARWRELLAENWLKAMGTFEEGVIHTIEKLPDGYCLFERPRGTNPSMFDPFLFGHPSGRYFQSQITFLPHFLSIVKNELDKCKCKLCAPMKTTQGTSVRGNSVQRTRRAMQPIVNERRPTDAEGPDYWRILVLKLKDKQKLDEDIEQRFNLDWVLTHEWLSDYFTKLKLDPAYVPRRGELVLWIWQGLEDGCLLRNPKTGFIEIFGDDNKWHGVPNWRAGVVTQTPEDEGHMVNIIETPDSPRGLSYSGFRVETLPDPLGNDKSYSVQYAYVPLRNIKPFNTWQAYLNGQRREETHPSIENALTVMSSWSMVHKFHVIGEWPNARIQCKGIFIGAELLAVHDTVRLRPYGFHHDQHRIGIVGEVTEVMVIEKIQLCLSGCIDNDQEQLAEHFTALISGKVFTTNPSRITQEGPFQATIPVLSTEAATEPIPLTAEEATATFRQVSMSDYGPWYRMANGKTCNVSPHLIIGRCYEPLAAELMFGTHTLGYDLSGVMEGRAYSSQVDTRMAESNTWFWGDCRVETLGLTEINGVECGLTAAQREDPQKWQAIIRMSHGEVSHTLRSQAQIPSSSGRPFQSSSSSSVPRGRPKTGLAHVAQNSKLVSSAFGSAPETEDYSSDDTNGPTDDQVSGGVSGLGLRGGPSSGEDSAEDSPFA</sequence>
<gene>
    <name evidence="4" type="ORF">PENCOP_c007G07254</name>
</gene>
<dbReference type="Pfam" id="PF10383">
    <property type="entry name" value="Clr2"/>
    <property type="match status" value="1"/>
</dbReference>
<accession>A0A1V6ULM0</accession>
<evidence type="ECO:0000313" key="4">
    <source>
        <dbReference type="EMBL" id="OQE39326.1"/>
    </source>
</evidence>
<feature type="compositionally biased region" description="Polar residues" evidence="1">
    <location>
        <begin position="635"/>
        <end position="645"/>
    </location>
</feature>
<dbReference type="InterPro" id="IPR038986">
    <property type="entry name" value="Clr2"/>
</dbReference>
<comment type="caution">
    <text evidence="4">The sequence shown here is derived from an EMBL/GenBank/DDBJ whole genome shotgun (WGS) entry which is preliminary data.</text>
</comment>
<keyword evidence="5" id="KW-1185">Reference proteome</keyword>
<feature type="compositionally biased region" description="Low complexity" evidence="1">
    <location>
        <begin position="607"/>
        <end position="624"/>
    </location>
</feature>
<dbReference type="GO" id="GO:0030466">
    <property type="term" value="P:silent mating-type cassette heterochromatin formation"/>
    <property type="evidence" value="ECO:0007669"/>
    <property type="project" value="TreeGrafter"/>
</dbReference>
<feature type="region of interest" description="Disordered" evidence="1">
    <location>
        <begin position="596"/>
        <end position="693"/>
    </location>
</feature>
<dbReference type="Pfam" id="PF16761">
    <property type="entry name" value="Clr2_transil"/>
    <property type="match status" value="1"/>
</dbReference>
<dbReference type="STRING" id="36646.A0A1V6ULM0"/>
<dbReference type="AlphaFoldDB" id="A0A1V6ULM0"/>
<dbReference type="PANTHER" id="PTHR38046:SF1">
    <property type="entry name" value="CRYPTIC LOCI REGULATOR 2"/>
    <property type="match status" value="1"/>
</dbReference>
<protein>
    <recommendedName>
        <fullName evidence="6">Cryptic loci regulator 2 N-terminal domain-containing protein</fullName>
    </recommendedName>
</protein>